<reference evidence="2" key="1">
    <citation type="submission" date="2018-05" db="EMBL/GenBank/DDBJ databases">
        <authorList>
            <person name="Lanie J.A."/>
            <person name="Ng W.-L."/>
            <person name="Kazmierczak K.M."/>
            <person name="Andrzejewski T.M."/>
            <person name="Davidsen T.M."/>
            <person name="Wayne K.J."/>
            <person name="Tettelin H."/>
            <person name="Glass J.I."/>
            <person name="Rusch D."/>
            <person name="Podicherti R."/>
            <person name="Tsui H.-C.T."/>
            <person name="Winkler M.E."/>
        </authorList>
    </citation>
    <scope>NUCLEOTIDE SEQUENCE</scope>
</reference>
<evidence type="ECO:0000256" key="1">
    <source>
        <dbReference type="SAM" id="MobiDB-lite"/>
    </source>
</evidence>
<dbReference type="AlphaFoldDB" id="A0A382U4L8"/>
<feature type="non-terminal residue" evidence="2">
    <location>
        <position position="66"/>
    </location>
</feature>
<sequence length="66" mass="7641">MLKPRADQIRKHATAGHWTGQDKKDFETAAKFLDKGDLRGFNKFIHTMDTFPRDEILHSAGLWNTK</sequence>
<gene>
    <name evidence="2" type="ORF">METZ01_LOCUS382047</name>
</gene>
<protein>
    <submittedName>
        <fullName evidence="2">Uncharacterized protein</fullName>
    </submittedName>
</protein>
<dbReference type="EMBL" id="UINC01141455">
    <property type="protein sequence ID" value="SVD29193.1"/>
    <property type="molecule type" value="Genomic_DNA"/>
</dbReference>
<name>A0A382U4L8_9ZZZZ</name>
<evidence type="ECO:0000313" key="2">
    <source>
        <dbReference type="EMBL" id="SVD29193.1"/>
    </source>
</evidence>
<proteinExistence type="predicted"/>
<organism evidence="2">
    <name type="scientific">marine metagenome</name>
    <dbReference type="NCBI Taxonomy" id="408172"/>
    <lineage>
        <taxon>unclassified sequences</taxon>
        <taxon>metagenomes</taxon>
        <taxon>ecological metagenomes</taxon>
    </lineage>
</organism>
<accession>A0A382U4L8</accession>
<feature type="region of interest" description="Disordered" evidence="1">
    <location>
        <begin position="1"/>
        <end position="20"/>
    </location>
</feature>
<feature type="compositionally biased region" description="Basic and acidic residues" evidence="1">
    <location>
        <begin position="1"/>
        <end position="10"/>
    </location>
</feature>